<dbReference type="RefSeq" id="XP_007925983.1">
    <property type="nucleotide sequence ID" value="XM_007927792.1"/>
</dbReference>
<dbReference type="PROSITE" id="PS00463">
    <property type="entry name" value="ZN2_CY6_FUNGAL_1"/>
    <property type="match status" value="1"/>
</dbReference>
<dbReference type="CDD" id="cd12148">
    <property type="entry name" value="fungal_TF_MHR"/>
    <property type="match status" value="1"/>
</dbReference>
<name>M3B086_PSEFD</name>
<dbReference type="PANTHER" id="PTHR47425">
    <property type="entry name" value="FARB-RELATED"/>
    <property type="match status" value="1"/>
</dbReference>
<dbReference type="Proteomes" id="UP000016932">
    <property type="component" value="Unassembled WGS sequence"/>
</dbReference>
<dbReference type="CDD" id="cd00067">
    <property type="entry name" value="GAL4"/>
    <property type="match status" value="1"/>
</dbReference>
<dbReference type="OrthoDB" id="5121955at2759"/>
<feature type="region of interest" description="Disordered" evidence="2">
    <location>
        <begin position="368"/>
        <end position="395"/>
    </location>
</feature>
<dbReference type="GO" id="GO:0003677">
    <property type="term" value="F:DNA binding"/>
    <property type="evidence" value="ECO:0007669"/>
    <property type="project" value="InterPro"/>
</dbReference>
<dbReference type="InterPro" id="IPR007219">
    <property type="entry name" value="XnlR_reg_dom"/>
</dbReference>
<protein>
    <recommendedName>
        <fullName evidence="3">Zn(2)-C6 fungal-type domain-containing protein</fullName>
    </recommendedName>
</protein>
<reference evidence="4 5" key="1">
    <citation type="journal article" date="2012" name="PLoS Pathog.">
        <title>Diverse lifestyles and strategies of plant pathogenesis encoded in the genomes of eighteen Dothideomycetes fungi.</title>
        <authorList>
            <person name="Ohm R.A."/>
            <person name="Feau N."/>
            <person name="Henrissat B."/>
            <person name="Schoch C.L."/>
            <person name="Horwitz B.A."/>
            <person name="Barry K.W."/>
            <person name="Condon B.J."/>
            <person name="Copeland A.C."/>
            <person name="Dhillon B."/>
            <person name="Glaser F."/>
            <person name="Hesse C.N."/>
            <person name="Kosti I."/>
            <person name="LaButti K."/>
            <person name="Lindquist E.A."/>
            <person name="Lucas S."/>
            <person name="Salamov A.A."/>
            <person name="Bradshaw R.E."/>
            <person name="Ciuffetti L."/>
            <person name="Hamelin R.C."/>
            <person name="Kema G.H.J."/>
            <person name="Lawrence C."/>
            <person name="Scott J.A."/>
            <person name="Spatafora J.W."/>
            <person name="Turgeon B.G."/>
            <person name="de Wit P.J.G.M."/>
            <person name="Zhong S."/>
            <person name="Goodwin S.B."/>
            <person name="Grigoriev I.V."/>
        </authorList>
    </citation>
    <scope>NUCLEOTIDE SEQUENCE [LARGE SCALE GENOMIC DNA]</scope>
    <source>
        <strain evidence="4 5">CIRAD86</strain>
    </source>
</reference>
<proteinExistence type="predicted"/>
<feature type="region of interest" description="Disordered" evidence="2">
    <location>
        <begin position="1"/>
        <end position="55"/>
    </location>
</feature>
<dbReference type="KEGG" id="pfj:MYCFIDRAFT_80434"/>
<dbReference type="GeneID" id="19341709"/>
<gene>
    <name evidence="4" type="ORF">MYCFIDRAFT_80434</name>
</gene>
<evidence type="ECO:0000313" key="5">
    <source>
        <dbReference type="Proteomes" id="UP000016932"/>
    </source>
</evidence>
<dbReference type="GO" id="GO:0006351">
    <property type="term" value="P:DNA-templated transcription"/>
    <property type="evidence" value="ECO:0007669"/>
    <property type="project" value="InterPro"/>
</dbReference>
<feature type="domain" description="Zn(2)-C6 fungal-type" evidence="3">
    <location>
        <begin position="448"/>
        <end position="481"/>
    </location>
</feature>
<feature type="compositionally biased region" description="Acidic residues" evidence="2">
    <location>
        <begin position="380"/>
        <end position="394"/>
    </location>
</feature>
<evidence type="ECO:0000313" key="4">
    <source>
        <dbReference type="EMBL" id="EME82837.1"/>
    </source>
</evidence>
<feature type="region of interest" description="Disordered" evidence="2">
    <location>
        <begin position="476"/>
        <end position="511"/>
    </location>
</feature>
<accession>M3B086</accession>
<dbReference type="GO" id="GO:0000981">
    <property type="term" value="F:DNA-binding transcription factor activity, RNA polymerase II-specific"/>
    <property type="evidence" value="ECO:0007669"/>
    <property type="project" value="InterPro"/>
</dbReference>
<dbReference type="InterPro" id="IPR001138">
    <property type="entry name" value="Zn2Cys6_DnaBD"/>
</dbReference>
<feature type="compositionally biased region" description="Polar residues" evidence="2">
    <location>
        <begin position="12"/>
        <end position="21"/>
    </location>
</feature>
<dbReference type="PANTHER" id="PTHR47425:SF2">
    <property type="entry name" value="FARB-RELATED"/>
    <property type="match status" value="1"/>
</dbReference>
<dbReference type="GO" id="GO:0008270">
    <property type="term" value="F:zinc ion binding"/>
    <property type="evidence" value="ECO:0007669"/>
    <property type="project" value="InterPro"/>
</dbReference>
<evidence type="ECO:0000259" key="3">
    <source>
        <dbReference type="PROSITE" id="PS50048"/>
    </source>
</evidence>
<dbReference type="Pfam" id="PF04082">
    <property type="entry name" value="Fungal_trans"/>
    <property type="match status" value="1"/>
</dbReference>
<dbReference type="AlphaFoldDB" id="M3B086"/>
<keyword evidence="5" id="KW-1185">Reference proteome</keyword>
<dbReference type="eggNOG" id="ENOG502RV96">
    <property type="taxonomic scope" value="Eukaryota"/>
</dbReference>
<organism evidence="4 5">
    <name type="scientific">Pseudocercospora fijiensis (strain CIRAD86)</name>
    <name type="common">Black leaf streak disease fungus</name>
    <name type="synonym">Mycosphaerella fijiensis</name>
    <dbReference type="NCBI Taxonomy" id="383855"/>
    <lineage>
        <taxon>Eukaryota</taxon>
        <taxon>Fungi</taxon>
        <taxon>Dikarya</taxon>
        <taxon>Ascomycota</taxon>
        <taxon>Pezizomycotina</taxon>
        <taxon>Dothideomycetes</taxon>
        <taxon>Dothideomycetidae</taxon>
        <taxon>Mycosphaerellales</taxon>
        <taxon>Mycosphaerellaceae</taxon>
        <taxon>Pseudocercospora</taxon>
    </lineage>
</organism>
<dbReference type="PROSITE" id="PS50048">
    <property type="entry name" value="ZN2_CY6_FUNGAL_2"/>
    <property type="match status" value="1"/>
</dbReference>
<evidence type="ECO:0000256" key="1">
    <source>
        <dbReference type="ARBA" id="ARBA00023242"/>
    </source>
</evidence>
<keyword evidence="1" id="KW-0539">Nucleus</keyword>
<dbReference type="Pfam" id="PF00172">
    <property type="entry name" value="Zn_clus"/>
    <property type="match status" value="1"/>
</dbReference>
<dbReference type="InterPro" id="IPR052761">
    <property type="entry name" value="Fungal_Detox/Toxin_TFs"/>
</dbReference>
<sequence>MFPSHHIMGSSWLRSNPQNLSGKAPEEKWTAPELVPPVRASPRLHDTPRRNRNARHYLRPSWKRNPKPVYKKILSNPDTVRADLELPKHTELRHIPENIEREHKQAFYYNQIWNARDQQWTVQHESIQKDVHEGQVRRTTIPARKHELDPERREQYENVIQDRRYDEDSVERSGWQGHGWLTRARAELEFPKEFDRLWEEWNLRGRRTSEQERELMEREREIEREEQEDRILGYVKRNMKNRERNKLKVLDRVTKKIVPRLRGGATSWEEVEQDRFWYQDPMREGFWPEALRYIDAVPLELKSFPGEFVELPGEWENPLERSWSYVFRDEYQRLLEEEEERPNVAVIAPEQSAFADVGAAEVLRQQFDQTHGRKKGNEASVEDVEEEEEEEEELPVAAASNYDAFWRKPHSSGFFVAELCHRRHRWTDAEKAEYITVMHVSRARKKIACVPCHERKVRCDASDVGMPCTRCSERQRSAHCTPTSRKPRRRNAHACNNARRPSAEREPDHAYQPCAPISPVDTDAWQRAPDDEHVQTLRGMAGQPTPTELIRQDNDRHGVVNGSPHVIEYFDRFNATALLTEALGVRKRKRLIRIELAAAGEPDQPYPYFESPHLPAHDMQYLRSKHVFDLPPPEVCHPLLRAFFDYVWPYTPVFDRTRFCREFRAGTVSYFLLYAVLANAVPYVDFDVLESHGYRSRDSAQREYADRAKLLHDFGLERRQLQSLQASIILSSFHTSFAPNADYRSWFQNAVRIATQIGLHRQNLGEDLEFSTHQLCRRIWWVLVQRDVLFSVSGLLNARCIDDSESDVAPLTNLDWPEDSSDYMDTELMSPLPITAKQFLIHNGELAQLGARVVRFTRSRNHPISVDTAREFDAALIAFRQGLPPEFHVSSIATSSTQNLWVVLLGALSQRLECVFFRIALEHFQSIGDQDNARWCKQRLFSCIFELDAVIKRAVVYDLVKFAPSSL</sequence>
<dbReference type="SMART" id="SM00066">
    <property type="entry name" value="GAL4"/>
    <property type="match status" value="1"/>
</dbReference>
<dbReference type="HOGENOM" id="CLU_306316_0_0_1"/>
<dbReference type="EMBL" id="KB446558">
    <property type="protein sequence ID" value="EME82837.1"/>
    <property type="molecule type" value="Genomic_DNA"/>
</dbReference>
<dbReference type="VEuPathDB" id="FungiDB:MYCFIDRAFT_80434"/>
<evidence type="ECO:0000256" key="2">
    <source>
        <dbReference type="SAM" id="MobiDB-lite"/>
    </source>
</evidence>